<dbReference type="AlphaFoldDB" id="A0A8H7UPQ4"/>
<organism evidence="1 2">
    <name type="scientific">Umbelopsis vinacea</name>
    <dbReference type="NCBI Taxonomy" id="44442"/>
    <lineage>
        <taxon>Eukaryota</taxon>
        <taxon>Fungi</taxon>
        <taxon>Fungi incertae sedis</taxon>
        <taxon>Mucoromycota</taxon>
        <taxon>Mucoromycotina</taxon>
        <taxon>Umbelopsidomycetes</taxon>
        <taxon>Umbelopsidales</taxon>
        <taxon>Umbelopsidaceae</taxon>
        <taxon>Umbelopsis</taxon>
    </lineage>
</organism>
<comment type="caution">
    <text evidence="1">The sequence shown here is derived from an EMBL/GenBank/DDBJ whole genome shotgun (WGS) entry which is preliminary data.</text>
</comment>
<dbReference type="OrthoDB" id="273230at2759"/>
<evidence type="ECO:0000313" key="1">
    <source>
        <dbReference type="EMBL" id="KAG2187508.1"/>
    </source>
</evidence>
<proteinExistence type="predicted"/>
<evidence type="ECO:0000313" key="2">
    <source>
        <dbReference type="Proteomes" id="UP000612746"/>
    </source>
</evidence>
<protein>
    <submittedName>
        <fullName evidence="1">Uncharacterized protein</fullName>
    </submittedName>
</protein>
<dbReference type="Proteomes" id="UP000612746">
    <property type="component" value="Unassembled WGS sequence"/>
</dbReference>
<accession>A0A8H7UPQ4</accession>
<dbReference type="EMBL" id="JAEPRA010000003">
    <property type="protein sequence ID" value="KAG2187508.1"/>
    <property type="molecule type" value="Genomic_DNA"/>
</dbReference>
<keyword evidence="2" id="KW-1185">Reference proteome</keyword>
<gene>
    <name evidence="1" type="ORF">INT44_005197</name>
</gene>
<reference evidence="1" key="1">
    <citation type="submission" date="2020-12" db="EMBL/GenBank/DDBJ databases">
        <title>Metabolic potential, ecology and presence of endohyphal bacteria is reflected in genomic diversity of Mucoromycotina.</title>
        <authorList>
            <person name="Muszewska A."/>
            <person name="Okrasinska A."/>
            <person name="Steczkiewicz K."/>
            <person name="Drgas O."/>
            <person name="Orlowska M."/>
            <person name="Perlinska-Lenart U."/>
            <person name="Aleksandrzak-Piekarczyk T."/>
            <person name="Szatraj K."/>
            <person name="Zielenkiewicz U."/>
            <person name="Pilsyk S."/>
            <person name="Malc E."/>
            <person name="Mieczkowski P."/>
            <person name="Kruszewska J.S."/>
            <person name="Biernat P."/>
            <person name="Pawlowska J."/>
        </authorList>
    </citation>
    <scope>NUCLEOTIDE SEQUENCE</scope>
    <source>
        <strain evidence="1">WA0000051536</strain>
    </source>
</reference>
<name>A0A8H7UPQ4_9FUNG</name>
<sequence>MNKPRTRHSINRWSNLLQLFKTKSTKSFDSDQISEICKPWRRRPSAMSDDSALSSTPSEECIIEKVVDQFHNLYTHAVDELAYAQESLGSIYYTNDRDAALEATRNCIDALASWREQGKGNKERERLYDAMKPRIRDLQRQCEALPILSRYSHDA</sequence>